<comment type="caution">
    <text evidence="2">The sequence shown here is derived from an EMBL/GenBank/DDBJ whole genome shotgun (WGS) entry which is preliminary data.</text>
</comment>
<reference evidence="3 5" key="2">
    <citation type="journal article" date="2015" name="Genome Announc.">
        <title>Expanding the biotechnology potential of lactobacilli through comparative genomics of 213 strains and associated genera.</title>
        <authorList>
            <person name="Sun Z."/>
            <person name="Harris H.M."/>
            <person name="McCann A."/>
            <person name="Guo C."/>
            <person name="Argimon S."/>
            <person name="Zhang W."/>
            <person name="Yang X."/>
            <person name="Jeffery I.B."/>
            <person name="Cooney J.C."/>
            <person name="Kagawa T.F."/>
            <person name="Liu W."/>
            <person name="Song Y."/>
            <person name="Salvetti E."/>
            <person name="Wrobel A."/>
            <person name="Rasinkangas P."/>
            <person name="Parkhill J."/>
            <person name="Rea M.C."/>
            <person name="O'Sullivan O."/>
            <person name="Ritari J."/>
            <person name="Douillard F.P."/>
            <person name="Paul Ross R."/>
            <person name="Yang R."/>
            <person name="Briner A.E."/>
            <person name="Felis G.E."/>
            <person name="de Vos W.M."/>
            <person name="Barrangou R."/>
            <person name="Klaenhammer T.R."/>
            <person name="Caufield P.W."/>
            <person name="Cui Y."/>
            <person name="Zhang H."/>
            <person name="O'Toole P.W."/>
        </authorList>
    </citation>
    <scope>NUCLEOTIDE SEQUENCE [LARGE SCALE GENOMIC DNA]</scope>
    <source>
        <strain evidence="3 5">DSM 18382</strain>
    </source>
</reference>
<dbReference type="InterPro" id="IPR011249">
    <property type="entry name" value="Metalloenz_LuxS/M16"/>
</dbReference>
<dbReference type="PANTHER" id="PTHR11851">
    <property type="entry name" value="METALLOPROTEASE"/>
    <property type="match status" value="1"/>
</dbReference>
<dbReference type="AlphaFoldDB" id="X0P912"/>
<accession>X0P912</accession>
<organism evidence="2 4">
    <name type="scientific">Lentilactobacillus farraginis DSM 18382 = JCM 14108</name>
    <dbReference type="NCBI Taxonomy" id="1423743"/>
    <lineage>
        <taxon>Bacteria</taxon>
        <taxon>Bacillati</taxon>
        <taxon>Bacillota</taxon>
        <taxon>Bacilli</taxon>
        <taxon>Lactobacillales</taxon>
        <taxon>Lactobacillaceae</taxon>
        <taxon>Lentilactobacillus</taxon>
    </lineage>
</organism>
<proteinExistence type="predicted"/>
<evidence type="ECO:0000259" key="1">
    <source>
        <dbReference type="Pfam" id="PF05193"/>
    </source>
</evidence>
<sequence>MNIQIAKGVNLNVIQTEQFKNNTIMFNFSVPSRHENFSKLALLADLLENAADAYPGEMLVSRKLSEMYGAGYGVTVLRYGEQHTLRIRLTFPNNRYLPNQADLLEQGLAFLREMIERPFIRGNQFEPRYFKIHQKNLARYIQGIPDNREFFSVLQLQKLYYANNLDEGTYLLGDVAGMQQLHGDDLYHFYQNFLRQARITIVAAGRINAEQVVSQLNRFSIFNDRDYSALRLFIEPQLPNNPREGKDTFPGSQSLLNLAYRLPVYYGSSEYFAANVFNQLFGASTRSLLFTNIREKSSLAYDIHSNYNSLAGMLSIQAGINAQNLVQVMHMINTQIEAAKSGAFSDELLAGVKKSMINQHRAQSDYLNTLAERQYVRQTSHVNYQPAQWEASVNAVTKMKIAEIADQLHYEARYVLQSQEENNENN</sequence>
<dbReference type="InterPro" id="IPR050361">
    <property type="entry name" value="MPP/UQCRC_Complex"/>
</dbReference>
<evidence type="ECO:0000313" key="5">
    <source>
        <dbReference type="Proteomes" id="UP000051966"/>
    </source>
</evidence>
<dbReference type="Pfam" id="PF05193">
    <property type="entry name" value="Peptidase_M16_C"/>
    <property type="match status" value="1"/>
</dbReference>
<dbReference type="GO" id="GO:0006508">
    <property type="term" value="P:proteolysis"/>
    <property type="evidence" value="ECO:0007669"/>
    <property type="project" value="UniProtKB-KW"/>
</dbReference>
<dbReference type="GO" id="GO:0046872">
    <property type="term" value="F:metal ion binding"/>
    <property type="evidence" value="ECO:0007669"/>
    <property type="project" value="InterPro"/>
</dbReference>
<dbReference type="InterPro" id="IPR007863">
    <property type="entry name" value="Peptidase_M16_C"/>
</dbReference>
<keyword evidence="2" id="KW-0645">Protease</keyword>
<dbReference type="NCBIfam" id="NF047422">
    <property type="entry name" value="YfmF_fam"/>
    <property type="match status" value="1"/>
</dbReference>
<evidence type="ECO:0000313" key="4">
    <source>
        <dbReference type="Proteomes" id="UP000019488"/>
    </source>
</evidence>
<dbReference type="Proteomes" id="UP000019488">
    <property type="component" value="Unassembled WGS sequence"/>
</dbReference>
<dbReference type="EMBL" id="BAKI01000001">
    <property type="protein sequence ID" value="GAF35224.1"/>
    <property type="molecule type" value="Genomic_DNA"/>
</dbReference>
<dbReference type="EMBL" id="AZFY01000034">
    <property type="protein sequence ID" value="KRM10068.1"/>
    <property type="molecule type" value="Genomic_DNA"/>
</dbReference>
<keyword evidence="2" id="KW-0378">Hydrolase</keyword>
<keyword evidence="5" id="KW-1185">Reference proteome</keyword>
<dbReference type="Proteomes" id="UP000051966">
    <property type="component" value="Unassembled WGS sequence"/>
</dbReference>
<feature type="domain" description="Peptidase M16 C-terminal" evidence="1">
    <location>
        <begin position="184"/>
        <end position="355"/>
    </location>
</feature>
<dbReference type="eggNOG" id="COG0612">
    <property type="taxonomic scope" value="Bacteria"/>
</dbReference>
<dbReference type="STRING" id="1423743.FD41_GL002250"/>
<dbReference type="Gene3D" id="3.30.830.10">
    <property type="entry name" value="Metalloenzyme, LuxS/M16 peptidase-like"/>
    <property type="match status" value="2"/>
</dbReference>
<dbReference type="OrthoDB" id="9762085at2"/>
<evidence type="ECO:0000313" key="2">
    <source>
        <dbReference type="EMBL" id="GAF35224.1"/>
    </source>
</evidence>
<evidence type="ECO:0000313" key="3">
    <source>
        <dbReference type="EMBL" id="KRM10068.1"/>
    </source>
</evidence>
<dbReference type="PANTHER" id="PTHR11851:SF186">
    <property type="entry name" value="INACTIVE METALLOPROTEASE YMFF-RELATED"/>
    <property type="match status" value="1"/>
</dbReference>
<dbReference type="RefSeq" id="WP_035177282.1">
    <property type="nucleotide sequence ID" value="NZ_AZFY01000034.1"/>
</dbReference>
<name>X0P912_9LACO</name>
<dbReference type="SUPFAM" id="SSF63411">
    <property type="entry name" value="LuxS/MPP-like metallohydrolase"/>
    <property type="match status" value="2"/>
</dbReference>
<protein>
    <submittedName>
        <fullName evidence="3">M16B subfamily protease</fullName>
    </submittedName>
    <submittedName>
        <fullName evidence="2">Zinc protease</fullName>
    </submittedName>
</protein>
<gene>
    <name evidence="3" type="ORF">FD41_GL002250</name>
    <name evidence="2" type="ORF">JCM14108_101</name>
</gene>
<dbReference type="GO" id="GO:0008233">
    <property type="term" value="F:peptidase activity"/>
    <property type="evidence" value="ECO:0007669"/>
    <property type="project" value="UniProtKB-KW"/>
</dbReference>
<reference evidence="2" key="1">
    <citation type="journal article" date="2014" name="Genome Announc.">
        <title>Draft Genome Sequences of Two Lactobacillus Strains, L. farraginis JCM 14108T and L. composti JCM 14202T, Isolated from Compost of Distilled Shochu Residue.</title>
        <authorList>
            <person name="Yuki M."/>
            <person name="Oshima K."/>
            <person name="Suda W."/>
            <person name="Kitahara M."/>
            <person name="Kitamura K."/>
            <person name="Iida T."/>
            <person name="Hattori M."/>
            <person name="Ohkuma M."/>
        </authorList>
    </citation>
    <scope>NUCLEOTIDE SEQUENCE [LARGE SCALE GENOMIC DNA]</scope>
    <source>
        <strain evidence="2">JCM 14108</strain>
    </source>
</reference>
<dbReference type="PATRIC" id="fig|1423743.5.peg.2310"/>